<name>A0ABT3X1M9_9BACL</name>
<evidence type="ECO:0000256" key="1">
    <source>
        <dbReference type="ARBA" id="ARBA00005417"/>
    </source>
</evidence>
<proteinExistence type="inferred from homology"/>
<dbReference type="SUPFAM" id="SSF52540">
    <property type="entry name" value="P-loop containing nucleoside triphosphate hydrolases"/>
    <property type="match status" value="1"/>
</dbReference>
<gene>
    <name evidence="6" type="ORF">OS242_07840</name>
</gene>
<dbReference type="Pfam" id="PF00005">
    <property type="entry name" value="ABC_tran"/>
    <property type="match status" value="1"/>
</dbReference>
<keyword evidence="2" id="KW-0813">Transport</keyword>
<comment type="similarity">
    <text evidence="1">Belongs to the ABC transporter superfamily.</text>
</comment>
<keyword evidence="4 6" id="KW-0067">ATP-binding</keyword>
<dbReference type="InterPro" id="IPR027417">
    <property type="entry name" value="P-loop_NTPase"/>
</dbReference>
<dbReference type="Proteomes" id="UP001208017">
    <property type="component" value="Unassembled WGS sequence"/>
</dbReference>
<dbReference type="InterPro" id="IPR050763">
    <property type="entry name" value="ABC_transporter_ATP-binding"/>
</dbReference>
<accession>A0ABT3X1M9</accession>
<evidence type="ECO:0000259" key="5">
    <source>
        <dbReference type="PROSITE" id="PS50893"/>
    </source>
</evidence>
<protein>
    <submittedName>
        <fullName evidence="6">ATP-binding cassette domain-containing protein</fullName>
    </submittedName>
</protein>
<dbReference type="PROSITE" id="PS50893">
    <property type="entry name" value="ABC_TRANSPORTER_2"/>
    <property type="match status" value="1"/>
</dbReference>
<dbReference type="InterPro" id="IPR003593">
    <property type="entry name" value="AAA+_ATPase"/>
</dbReference>
<sequence length="244" mass="27311">MLQVQEVRKEFKTKTGPVVGVERLTFDVRPGEVFGLLGPNGAGKTTTLRMIATLMKPTSGRVSVGGYDTVSQSHEVRQLIGYLSNETGIYERFTPREQLQFFADVHGVPKATAKRRIDELIERFEMGDFQNRQANGFSTGMKQKVSIARALVHDPSLVIFDEPTAGLDVFAARAVHRSIESLREEGKSVILSTHIMHEVEKLCDRIGVIYKGRLYALGTLEELREQTGLVHMDDIFFKIVGEES</sequence>
<evidence type="ECO:0000313" key="7">
    <source>
        <dbReference type="Proteomes" id="UP001208017"/>
    </source>
</evidence>
<dbReference type="InterPro" id="IPR003439">
    <property type="entry name" value="ABC_transporter-like_ATP-bd"/>
</dbReference>
<keyword evidence="3" id="KW-0547">Nucleotide-binding</keyword>
<dbReference type="EMBL" id="JAPMLT010000003">
    <property type="protein sequence ID" value="MCX7569873.1"/>
    <property type="molecule type" value="Genomic_DNA"/>
</dbReference>
<dbReference type="SMART" id="SM00382">
    <property type="entry name" value="AAA"/>
    <property type="match status" value="1"/>
</dbReference>
<evidence type="ECO:0000256" key="4">
    <source>
        <dbReference type="ARBA" id="ARBA00022840"/>
    </source>
</evidence>
<evidence type="ECO:0000256" key="2">
    <source>
        <dbReference type="ARBA" id="ARBA00022448"/>
    </source>
</evidence>
<organism evidence="6 7">
    <name type="scientific">Tumebacillus lacus</name>
    <dbReference type="NCBI Taxonomy" id="2995335"/>
    <lineage>
        <taxon>Bacteria</taxon>
        <taxon>Bacillati</taxon>
        <taxon>Bacillota</taxon>
        <taxon>Bacilli</taxon>
        <taxon>Bacillales</taxon>
        <taxon>Alicyclobacillaceae</taxon>
        <taxon>Tumebacillus</taxon>
    </lineage>
</organism>
<dbReference type="RefSeq" id="WP_267151123.1">
    <property type="nucleotide sequence ID" value="NZ_JAPMLT010000003.1"/>
</dbReference>
<evidence type="ECO:0000256" key="3">
    <source>
        <dbReference type="ARBA" id="ARBA00022741"/>
    </source>
</evidence>
<evidence type="ECO:0000313" key="6">
    <source>
        <dbReference type="EMBL" id="MCX7569873.1"/>
    </source>
</evidence>
<feature type="domain" description="ABC transporter" evidence="5">
    <location>
        <begin position="2"/>
        <end position="236"/>
    </location>
</feature>
<reference evidence="6 7" key="1">
    <citation type="submission" date="2022-11" db="EMBL/GenBank/DDBJ databases">
        <title>Study of microbial diversity in lake waters.</title>
        <authorList>
            <person name="Zhang J."/>
        </authorList>
    </citation>
    <scope>NUCLEOTIDE SEQUENCE [LARGE SCALE GENOMIC DNA]</scope>
    <source>
        <strain evidence="6 7">DT12</strain>
    </source>
</reference>
<comment type="caution">
    <text evidence="6">The sequence shown here is derived from an EMBL/GenBank/DDBJ whole genome shotgun (WGS) entry which is preliminary data.</text>
</comment>
<dbReference type="PANTHER" id="PTHR42711:SF5">
    <property type="entry name" value="ABC TRANSPORTER ATP-BINDING PROTEIN NATA"/>
    <property type="match status" value="1"/>
</dbReference>
<dbReference type="PANTHER" id="PTHR42711">
    <property type="entry name" value="ABC TRANSPORTER ATP-BINDING PROTEIN"/>
    <property type="match status" value="1"/>
</dbReference>
<dbReference type="GO" id="GO:0005524">
    <property type="term" value="F:ATP binding"/>
    <property type="evidence" value="ECO:0007669"/>
    <property type="project" value="UniProtKB-KW"/>
</dbReference>
<keyword evidence="7" id="KW-1185">Reference proteome</keyword>
<dbReference type="Gene3D" id="3.40.50.300">
    <property type="entry name" value="P-loop containing nucleotide triphosphate hydrolases"/>
    <property type="match status" value="1"/>
</dbReference>